<reference evidence="2 3" key="1">
    <citation type="submission" date="2017-12" db="EMBL/GenBank/DDBJ databases">
        <title>High-resolution comparative analysis of great ape genomes.</title>
        <authorList>
            <person name="Pollen A."/>
            <person name="Hastie A."/>
            <person name="Hormozdiari F."/>
            <person name="Dougherty M."/>
            <person name="Liu R."/>
            <person name="Chaisson M."/>
            <person name="Hoppe E."/>
            <person name="Hill C."/>
            <person name="Pang A."/>
            <person name="Hillier L."/>
            <person name="Baker C."/>
            <person name="Armstrong J."/>
            <person name="Shendure J."/>
            <person name="Paten B."/>
            <person name="Wilson R."/>
            <person name="Chao H."/>
            <person name="Schneider V."/>
            <person name="Ventura M."/>
            <person name="Kronenberg Z."/>
            <person name="Murali S."/>
            <person name="Gordon D."/>
            <person name="Cantsilieris S."/>
            <person name="Munson K."/>
            <person name="Nelson B."/>
            <person name="Raja A."/>
            <person name="Underwood J."/>
            <person name="Diekhans M."/>
            <person name="Fiddes I."/>
            <person name="Haussler D."/>
            <person name="Eichler E."/>
        </authorList>
    </citation>
    <scope>NUCLEOTIDE SEQUENCE [LARGE SCALE GENOMIC DNA]</scope>
    <source>
        <strain evidence="2">Yerkes chimp pedigree #C0471</strain>
    </source>
</reference>
<name>A0A2J8J5R0_PANTR</name>
<accession>A0A2J8J5R0</accession>
<gene>
    <name evidence="2" type="ORF">CK820_G0050474</name>
</gene>
<evidence type="ECO:0000313" key="3">
    <source>
        <dbReference type="Proteomes" id="UP000236370"/>
    </source>
</evidence>
<evidence type="ECO:0000313" key="2">
    <source>
        <dbReference type="EMBL" id="PNI18103.1"/>
    </source>
</evidence>
<protein>
    <submittedName>
        <fullName evidence="2">NSD1 isoform 9</fullName>
    </submittedName>
</protein>
<organism evidence="2 3">
    <name type="scientific">Pan troglodytes</name>
    <name type="common">Chimpanzee</name>
    <dbReference type="NCBI Taxonomy" id="9598"/>
    <lineage>
        <taxon>Eukaryota</taxon>
        <taxon>Metazoa</taxon>
        <taxon>Chordata</taxon>
        <taxon>Craniata</taxon>
        <taxon>Vertebrata</taxon>
        <taxon>Euteleostomi</taxon>
        <taxon>Mammalia</taxon>
        <taxon>Eutheria</taxon>
        <taxon>Euarchontoglires</taxon>
        <taxon>Primates</taxon>
        <taxon>Haplorrhini</taxon>
        <taxon>Catarrhini</taxon>
        <taxon>Hominidae</taxon>
        <taxon>Pan</taxon>
    </lineage>
</organism>
<evidence type="ECO:0000256" key="1">
    <source>
        <dbReference type="SAM" id="MobiDB-lite"/>
    </source>
</evidence>
<dbReference type="Proteomes" id="UP000236370">
    <property type="component" value="Unassembled WGS sequence"/>
</dbReference>
<feature type="compositionally biased region" description="Basic and acidic residues" evidence="1">
    <location>
        <begin position="1"/>
        <end position="14"/>
    </location>
</feature>
<proteinExistence type="predicted"/>
<feature type="non-terminal residue" evidence="2">
    <location>
        <position position="1"/>
    </location>
</feature>
<comment type="caution">
    <text evidence="2">The sequence shown here is derived from an EMBL/GenBank/DDBJ whole genome shotgun (WGS) entry which is preliminary data.</text>
</comment>
<dbReference type="AlphaFoldDB" id="A0A2J8J5R0"/>
<feature type="region of interest" description="Disordered" evidence="1">
    <location>
        <begin position="1"/>
        <end position="28"/>
    </location>
</feature>
<sequence length="64" mass="6643">DKSSASIGDMEKEPGIPSLTPQAELPEPGGVLLCHPGWSAVARSRLTATSASQVQVILLPHPRG</sequence>
<dbReference type="EMBL" id="NBAG03000516">
    <property type="protein sequence ID" value="PNI18103.1"/>
    <property type="molecule type" value="Genomic_DNA"/>
</dbReference>